<organism evidence="3">
    <name type="scientific">uncultured Caudovirales phage</name>
    <dbReference type="NCBI Taxonomy" id="2100421"/>
    <lineage>
        <taxon>Viruses</taxon>
        <taxon>Duplodnaviria</taxon>
        <taxon>Heunggongvirae</taxon>
        <taxon>Uroviricota</taxon>
        <taxon>Caudoviricetes</taxon>
        <taxon>Peduoviridae</taxon>
        <taxon>Maltschvirus</taxon>
        <taxon>Maltschvirus maltsch</taxon>
    </lineage>
</organism>
<dbReference type="EMBL" id="LR796235">
    <property type="protein sequence ID" value="CAB4129952.1"/>
    <property type="molecule type" value="Genomic_DNA"/>
</dbReference>
<name>A0A6J5L951_9CAUD</name>
<keyword evidence="2" id="KW-1133">Transmembrane helix</keyword>
<proteinExistence type="predicted"/>
<keyword evidence="1" id="KW-0175">Coiled coil</keyword>
<feature type="transmembrane region" description="Helical" evidence="2">
    <location>
        <begin position="160"/>
        <end position="180"/>
    </location>
</feature>
<keyword evidence="2" id="KW-0812">Transmembrane</keyword>
<feature type="coiled-coil region" evidence="1">
    <location>
        <begin position="64"/>
        <end position="151"/>
    </location>
</feature>
<feature type="transmembrane region" description="Helical" evidence="2">
    <location>
        <begin position="200"/>
        <end position="221"/>
    </location>
</feature>
<evidence type="ECO:0000256" key="1">
    <source>
        <dbReference type="SAM" id="Coils"/>
    </source>
</evidence>
<sequence>MIVLDKNIKKILMETFKTKNIGLEGNITKLIDAEDDQEFKEYLKTCIEKDTTTRRKRLEMTKQVQVQNKDLTALNEENQRMMEELQNTLTSMEDQNNQIESQNSELLEWKKENEKIGAELVEAMKESEQARVIAENAKNEAENNLDLIQKKTQFELINNIVRVALYVIIGVGCITTGIYVYSMTIGMDTDIIGSTWSNMFGILLTNSFSIVGTILGVKYGASPNKDK</sequence>
<gene>
    <name evidence="3" type="ORF">UFOVP117_181</name>
</gene>
<accession>A0A6J5L951</accession>
<evidence type="ECO:0000313" key="3">
    <source>
        <dbReference type="EMBL" id="CAB4129952.1"/>
    </source>
</evidence>
<evidence type="ECO:0000256" key="2">
    <source>
        <dbReference type="SAM" id="Phobius"/>
    </source>
</evidence>
<reference evidence="3" key="1">
    <citation type="submission" date="2020-04" db="EMBL/GenBank/DDBJ databases">
        <authorList>
            <person name="Chiriac C."/>
            <person name="Salcher M."/>
            <person name="Ghai R."/>
            <person name="Kavagutti S V."/>
        </authorList>
    </citation>
    <scope>NUCLEOTIDE SEQUENCE</scope>
</reference>
<protein>
    <submittedName>
        <fullName evidence="3">Uncharacterized protein</fullName>
    </submittedName>
</protein>
<keyword evidence="2" id="KW-0472">Membrane</keyword>